<dbReference type="GO" id="GO:0071555">
    <property type="term" value="P:cell wall organization"/>
    <property type="evidence" value="ECO:0007669"/>
    <property type="project" value="UniProtKB-KW"/>
</dbReference>
<dbReference type="Gene3D" id="3.40.50.720">
    <property type="entry name" value="NAD(P)-binding Rossmann-like Domain"/>
    <property type="match status" value="1"/>
</dbReference>
<sequence length="455" mass="50976">MGSSMSKIHFIAIGGSAMHNLAIALFKKGYQITGSDDAIHEPSKSRLLKYNLLPQDLGWFPERITTDLDAVVLGMHAKPDNAELLKAQELGVKIYSYPEFLYEQSKDKTRVVIGGSHGKTTITSMILHVLNYHEKEVDFMVGAQLEGFETMVHLTETNEFILLEGDEYLSSPIDRRPKFHLYKPNIALLSGIAWDHINVFPTFENYVAQFKIFTDSLTNGGIMVYNSEDPIVKEVVEGSENHIKKYAYSTPLHRVENGISYLETPEGDLPLEIFGNHNLQNLAGAKWICQHMGIDEDDFYEAIASFKGANKRLEKIIETPSSVVFKDFAHSPSKVSATTQAVKDQYTNRKLIACLELHTYSSLNATFLEEYVGALSAADVAVVFYSPDAVKIKQLDSVSKEQIAKAFQREDLIIYTNPAEFKAFLFDQNLKDSALLLMSSGDYGGLDFEEVKTLV</sequence>
<dbReference type="InterPro" id="IPR004101">
    <property type="entry name" value="Mur_ligase_C"/>
</dbReference>
<reference evidence="12" key="2">
    <citation type="submission" date="2020-09" db="EMBL/GenBank/DDBJ databases">
        <authorList>
            <person name="Sun Q."/>
            <person name="Zhou Y."/>
        </authorList>
    </citation>
    <scope>NUCLEOTIDE SEQUENCE</scope>
    <source>
        <strain evidence="12">CGMCC 1.15763</strain>
    </source>
</reference>
<accession>A0A917MDA2</accession>
<dbReference type="PANTHER" id="PTHR43445:SF5">
    <property type="entry name" value="UDP-N-ACETYLMURAMATE--L-ALANYL-GAMMA-D-GLUTAMYL-MESO-2,6-DIAMINOHEPTANDIOATE LIGASE"/>
    <property type="match status" value="1"/>
</dbReference>
<dbReference type="EMBL" id="BMJW01000001">
    <property type="protein sequence ID" value="GGG89943.1"/>
    <property type="molecule type" value="Genomic_DNA"/>
</dbReference>
<evidence type="ECO:0000259" key="9">
    <source>
        <dbReference type="Pfam" id="PF01225"/>
    </source>
</evidence>
<dbReference type="SUPFAM" id="SSF53244">
    <property type="entry name" value="MurD-like peptide ligases, peptide-binding domain"/>
    <property type="match status" value="1"/>
</dbReference>
<evidence type="ECO:0000259" key="11">
    <source>
        <dbReference type="Pfam" id="PF08245"/>
    </source>
</evidence>
<keyword evidence="6" id="KW-0573">Peptidoglycan synthesis</keyword>
<dbReference type="Gene3D" id="3.40.1190.10">
    <property type="entry name" value="Mur-like, catalytic domain"/>
    <property type="match status" value="1"/>
</dbReference>
<feature type="domain" description="Mur ligase C-terminal" evidence="10">
    <location>
        <begin position="312"/>
        <end position="440"/>
    </location>
</feature>
<keyword evidence="13" id="KW-1185">Reference proteome</keyword>
<keyword evidence="8" id="KW-0961">Cell wall biogenesis/degradation</keyword>
<feature type="domain" description="Mur ligase central" evidence="11">
    <location>
        <begin position="113"/>
        <end position="285"/>
    </location>
</feature>
<keyword evidence="7" id="KW-0131">Cell cycle</keyword>
<keyword evidence="2" id="KW-0132">Cell division</keyword>
<dbReference type="GO" id="GO:0008360">
    <property type="term" value="P:regulation of cell shape"/>
    <property type="evidence" value="ECO:0007669"/>
    <property type="project" value="UniProtKB-KW"/>
</dbReference>
<keyword evidence="4" id="KW-0067">ATP-binding</keyword>
<organism evidence="12 13">
    <name type="scientific">Polaribacter pacificus</name>
    <dbReference type="NCBI Taxonomy" id="1775173"/>
    <lineage>
        <taxon>Bacteria</taxon>
        <taxon>Pseudomonadati</taxon>
        <taxon>Bacteroidota</taxon>
        <taxon>Flavobacteriia</taxon>
        <taxon>Flavobacteriales</taxon>
        <taxon>Flavobacteriaceae</taxon>
    </lineage>
</organism>
<dbReference type="GO" id="GO:0005524">
    <property type="term" value="F:ATP binding"/>
    <property type="evidence" value="ECO:0007669"/>
    <property type="project" value="UniProtKB-KW"/>
</dbReference>
<dbReference type="SUPFAM" id="SSF51984">
    <property type="entry name" value="MurCD N-terminal domain"/>
    <property type="match status" value="1"/>
</dbReference>
<gene>
    <name evidence="12" type="ORF">GCM10011416_03120</name>
</gene>
<dbReference type="AlphaFoldDB" id="A0A917MDA2"/>
<protein>
    <submittedName>
        <fullName evidence="12">Peptidoglycan synthetase</fullName>
    </submittedName>
</protein>
<proteinExistence type="predicted"/>
<keyword evidence="1" id="KW-0436">Ligase</keyword>
<reference evidence="12" key="1">
    <citation type="journal article" date="2014" name="Int. J. Syst. Evol. Microbiol.">
        <title>Complete genome sequence of Corynebacterium casei LMG S-19264T (=DSM 44701T), isolated from a smear-ripened cheese.</title>
        <authorList>
            <consortium name="US DOE Joint Genome Institute (JGI-PGF)"/>
            <person name="Walter F."/>
            <person name="Albersmeier A."/>
            <person name="Kalinowski J."/>
            <person name="Ruckert C."/>
        </authorList>
    </citation>
    <scope>NUCLEOTIDE SEQUENCE</scope>
    <source>
        <strain evidence="12">CGMCC 1.15763</strain>
    </source>
</reference>
<dbReference type="Proteomes" id="UP000633278">
    <property type="component" value="Unassembled WGS sequence"/>
</dbReference>
<name>A0A917MDA2_9FLAO</name>
<dbReference type="PANTHER" id="PTHR43445">
    <property type="entry name" value="UDP-N-ACETYLMURAMATE--L-ALANINE LIGASE-RELATED"/>
    <property type="match status" value="1"/>
</dbReference>
<keyword evidence="5" id="KW-0133">Cell shape</keyword>
<evidence type="ECO:0000256" key="5">
    <source>
        <dbReference type="ARBA" id="ARBA00022960"/>
    </source>
</evidence>
<comment type="caution">
    <text evidence="12">The sequence shown here is derived from an EMBL/GenBank/DDBJ whole genome shotgun (WGS) entry which is preliminary data.</text>
</comment>
<evidence type="ECO:0000256" key="1">
    <source>
        <dbReference type="ARBA" id="ARBA00022598"/>
    </source>
</evidence>
<keyword evidence="3" id="KW-0547">Nucleotide-binding</keyword>
<dbReference type="InterPro" id="IPR036615">
    <property type="entry name" value="Mur_ligase_C_dom_sf"/>
</dbReference>
<dbReference type="GO" id="GO:0009252">
    <property type="term" value="P:peptidoglycan biosynthetic process"/>
    <property type="evidence" value="ECO:0007669"/>
    <property type="project" value="UniProtKB-KW"/>
</dbReference>
<evidence type="ECO:0000256" key="8">
    <source>
        <dbReference type="ARBA" id="ARBA00023316"/>
    </source>
</evidence>
<dbReference type="InterPro" id="IPR036565">
    <property type="entry name" value="Mur-like_cat_sf"/>
</dbReference>
<dbReference type="SUPFAM" id="SSF53623">
    <property type="entry name" value="MurD-like peptide ligases, catalytic domain"/>
    <property type="match status" value="1"/>
</dbReference>
<evidence type="ECO:0000256" key="7">
    <source>
        <dbReference type="ARBA" id="ARBA00023306"/>
    </source>
</evidence>
<dbReference type="GO" id="GO:0051301">
    <property type="term" value="P:cell division"/>
    <property type="evidence" value="ECO:0007669"/>
    <property type="project" value="UniProtKB-KW"/>
</dbReference>
<dbReference type="InterPro" id="IPR013221">
    <property type="entry name" value="Mur_ligase_cen"/>
</dbReference>
<dbReference type="InterPro" id="IPR000713">
    <property type="entry name" value="Mur_ligase_N"/>
</dbReference>
<dbReference type="InterPro" id="IPR050061">
    <property type="entry name" value="MurCDEF_pg_biosynth"/>
</dbReference>
<evidence type="ECO:0000313" key="12">
    <source>
        <dbReference type="EMBL" id="GGG89943.1"/>
    </source>
</evidence>
<dbReference type="Pfam" id="PF02875">
    <property type="entry name" value="Mur_ligase_C"/>
    <property type="match status" value="1"/>
</dbReference>
<evidence type="ECO:0000256" key="2">
    <source>
        <dbReference type="ARBA" id="ARBA00022618"/>
    </source>
</evidence>
<evidence type="ECO:0000259" key="10">
    <source>
        <dbReference type="Pfam" id="PF02875"/>
    </source>
</evidence>
<dbReference type="Pfam" id="PF01225">
    <property type="entry name" value="Mur_ligase"/>
    <property type="match status" value="1"/>
</dbReference>
<dbReference type="Pfam" id="PF08245">
    <property type="entry name" value="Mur_ligase_M"/>
    <property type="match status" value="1"/>
</dbReference>
<dbReference type="GO" id="GO:0016881">
    <property type="term" value="F:acid-amino acid ligase activity"/>
    <property type="evidence" value="ECO:0007669"/>
    <property type="project" value="InterPro"/>
</dbReference>
<evidence type="ECO:0000313" key="13">
    <source>
        <dbReference type="Proteomes" id="UP000633278"/>
    </source>
</evidence>
<evidence type="ECO:0000256" key="6">
    <source>
        <dbReference type="ARBA" id="ARBA00022984"/>
    </source>
</evidence>
<evidence type="ECO:0000256" key="3">
    <source>
        <dbReference type="ARBA" id="ARBA00022741"/>
    </source>
</evidence>
<evidence type="ECO:0000256" key="4">
    <source>
        <dbReference type="ARBA" id="ARBA00022840"/>
    </source>
</evidence>
<dbReference type="Gene3D" id="3.90.190.20">
    <property type="entry name" value="Mur ligase, C-terminal domain"/>
    <property type="match status" value="1"/>
</dbReference>
<feature type="domain" description="Mur ligase N-terminal catalytic" evidence="9">
    <location>
        <begin position="7"/>
        <end position="107"/>
    </location>
</feature>